<evidence type="ECO:0000313" key="14">
    <source>
        <dbReference type="Proteomes" id="UP000547973"/>
    </source>
</evidence>
<keyword evidence="3" id="KW-1003">Cell membrane</keyword>
<dbReference type="Pfam" id="PF00005">
    <property type="entry name" value="ABC_tran"/>
    <property type="match status" value="1"/>
</dbReference>
<dbReference type="InterPro" id="IPR036640">
    <property type="entry name" value="ABC1_TM_sf"/>
</dbReference>
<evidence type="ECO:0000313" key="13">
    <source>
        <dbReference type="EMBL" id="NYI41568.1"/>
    </source>
</evidence>
<dbReference type="SMART" id="SM00382">
    <property type="entry name" value="AAA"/>
    <property type="match status" value="1"/>
</dbReference>
<dbReference type="PROSITE" id="PS00211">
    <property type="entry name" value="ABC_TRANSPORTER_1"/>
    <property type="match status" value="1"/>
</dbReference>
<dbReference type="FunFam" id="3.40.50.300:FF:001001">
    <property type="entry name" value="Multidrug ABC transporter ATP-binding protein"/>
    <property type="match status" value="1"/>
</dbReference>
<name>A0A7Y9ZBJ8_9MICO</name>
<feature type="transmembrane region" description="Helical" evidence="10">
    <location>
        <begin position="293"/>
        <end position="316"/>
    </location>
</feature>
<keyword evidence="9 10" id="KW-0472">Membrane</keyword>
<comment type="caution">
    <text evidence="13">The sequence shown here is derived from an EMBL/GenBank/DDBJ whole genome shotgun (WGS) entry which is preliminary data.</text>
</comment>
<evidence type="ECO:0000256" key="9">
    <source>
        <dbReference type="ARBA" id="ARBA00023136"/>
    </source>
</evidence>
<dbReference type="InterPro" id="IPR017871">
    <property type="entry name" value="ABC_transporter-like_CS"/>
</dbReference>
<dbReference type="PROSITE" id="PS50893">
    <property type="entry name" value="ABC_TRANSPORTER_2"/>
    <property type="match status" value="1"/>
</dbReference>
<evidence type="ECO:0000259" key="11">
    <source>
        <dbReference type="PROSITE" id="PS50893"/>
    </source>
</evidence>
<gene>
    <name evidence="13" type="ORF">BKA03_001687</name>
</gene>
<dbReference type="InterPro" id="IPR039421">
    <property type="entry name" value="Type_1_exporter"/>
</dbReference>
<keyword evidence="14" id="KW-1185">Reference proteome</keyword>
<dbReference type="Gene3D" id="1.20.1560.10">
    <property type="entry name" value="ABC transporter type 1, transmembrane domain"/>
    <property type="match status" value="1"/>
</dbReference>
<feature type="transmembrane region" description="Helical" evidence="10">
    <location>
        <begin position="155"/>
        <end position="175"/>
    </location>
</feature>
<dbReference type="PANTHER" id="PTHR43394">
    <property type="entry name" value="ATP-DEPENDENT PERMEASE MDL1, MITOCHONDRIAL"/>
    <property type="match status" value="1"/>
</dbReference>
<evidence type="ECO:0000256" key="5">
    <source>
        <dbReference type="ARBA" id="ARBA00022692"/>
    </source>
</evidence>
<dbReference type="PROSITE" id="PS50929">
    <property type="entry name" value="ABC_TM1F"/>
    <property type="match status" value="1"/>
</dbReference>
<evidence type="ECO:0000256" key="2">
    <source>
        <dbReference type="ARBA" id="ARBA00022448"/>
    </source>
</evidence>
<dbReference type="SUPFAM" id="SSF90123">
    <property type="entry name" value="ABC transporter transmembrane region"/>
    <property type="match status" value="1"/>
</dbReference>
<accession>A0A7Y9ZBJ8</accession>
<dbReference type="GO" id="GO:0016887">
    <property type="term" value="F:ATP hydrolysis activity"/>
    <property type="evidence" value="ECO:0007669"/>
    <property type="project" value="InterPro"/>
</dbReference>
<keyword evidence="5 10" id="KW-0812">Transmembrane</keyword>
<dbReference type="CDD" id="cd07346">
    <property type="entry name" value="ABC_6TM_exporters"/>
    <property type="match status" value="1"/>
</dbReference>
<keyword evidence="8 10" id="KW-1133">Transmembrane helix</keyword>
<dbReference type="GO" id="GO:0005524">
    <property type="term" value="F:ATP binding"/>
    <property type="evidence" value="ECO:0007669"/>
    <property type="project" value="UniProtKB-KW"/>
</dbReference>
<protein>
    <submittedName>
        <fullName evidence="13">ABC-type multidrug transport system fused ATPase/permease subunit</fullName>
    </submittedName>
</protein>
<comment type="subcellular location">
    <subcellularLocation>
        <location evidence="1">Cell membrane</location>
        <topology evidence="1">Multi-pass membrane protein</topology>
    </subcellularLocation>
</comment>
<evidence type="ECO:0000256" key="6">
    <source>
        <dbReference type="ARBA" id="ARBA00022741"/>
    </source>
</evidence>
<dbReference type="AlphaFoldDB" id="A0A7Y9ZBJ8"/>
<feature type="transmembrane region" description="Helical" evidence="10">
    <location>
        <begin position="258"/>
        <end position="287"/>
    </location>
</feature>
<evidence type="ECO:0000256" key="4">
    <source>
        <dbReference type="ARBA" id="ARBA00022519"/>
    </source>
</evidence>
<evidence type="ECO:0000259" key="12">
    <source>
        <dbReference type="PROSITE" id="PS50929"/>
    </source>
</evidence>
<keyword evidence="4" id="KW-0997">Cell inner membrane</keyword>
<keyword evidence="6" id="KW-0547">Nucleotide-binding</keyword>
<evidence type="ECO:0000256" key="7">
    <source>
        <dbReference type="ARBA" id="ARBA00022840"/>
    </source>
</evidence>
<dbReference type="EMBL" id="JACBZO010000001">
    <property type="protein sequence ID" value="NYI41568.1"/>
    <property type="molecule type" value="Genomic_DNA"/>
</dbReference>
<evidence type="ECO:0000256" key="10">
    <source>
        <dbReference type="SAM" id="Phobius"/>
    </source>
</evidence>
<feature type="transmembrane region" description="Helical" evidence="10">
    <location>
        <begin position="181"/>
        <end position="199"/>
    </location>
</feature>
<dbReference type="InterPro" id="IPR003593">
    <property type="entry name" value="AAA+_ATPase"/>
</dbReference>
<keyword evidence="7" id="KW-0067">ATP-binding</keyword>
<dbReference type="InterPro" id="IPR011527">
    <property type="entry name" value="ABC1_TM_dom"/>
</dbReference>
<proteinExistence type="predicted"/>
<dbReference type="InterPro" id="IPR027417">
    <property type="entry name" value="P-loop_NTPase"/>
</dbReference>
<evidence type="ECO:0000256" key="8">
    <source>
        <dbReference type="ARBA" id="ARBA00022989"/>
    </source>
</evidence>
<dbReference type="RefSeq" id="WP_179397943.1">
    <property type="nucleotide sequence ID" value="NZ_JACBZO010000001.1"/>
</dbReference>
<sequence length="603" mass="65141">MTPIDLEADERGDFVKRIGLGETLRRGLAISPELRKGLGVTIALAAVAASARATIPYLTQRVTDEGLLAPGGVDLTIVHQLVAGGAVVVLISMLVEWRVRRRMVIAAEAGLATLRKRAFDNVHKLSVLTQNSEQRGRYVSRVTGDVDTMRDLMQWTGAGMMVAAFESTVVLIVMAVYSWQLALVVVGCYVPLLAVTMRFQPAISRAFGDIRARMADLLGRTSEQLVGVATIRSYGVQARMRQRLRDEIDGIAKRERRAAWLASSSFSMTAFGQSFATGAALVVGTALGVRGTLSVGTVAAFALLVYMFSSPLMWIVEMLAEMQRALVGWQRVIELVDAEATVADPDSPVALPAGTLDLTVEGIRLTYEGDEEVLKGITFTVPAGKRLAIVGQTGSGKTSLARLMSRFFDPTEGRIALSGIDVRDVAFAELRDRLAVVPQEGFLFEGTISDNLRYSLPAASDEDLHAAGQEAFEALGLHTWLEGTSHGLDTAVGTRGELLSAGERQLVSIARAYLTDPDVLILDEATSAVDPSTEVRISRALEALMKGRTAVVIAHRLSTAERADFVAVMDNGELVEFGSHTELVRAGGTYERLHRAWVSQTRD</sequence>
<dbReference type="Pfam" id="PF00664">
    <property type="entry name" value="ABC_membrane"/>
    <property type="match status" value="1"/>
</dbReference>
<dbReference type="GO" id="GO:0015421">
    <property type="term" value="F:ABC-type oligopeptide transporter activity"/>
    <property type="evidence" value="ECO:0007669"/>
    <property type="project" value="TreeGrafter"/>
</dbReference>
<evidence type="ECO:0000256" key="3">
    <source>
        <dbReference type="ARBA" id="ARBA00022475"/>
    </source>
</evidence>
<reference evidence="13 14" key="1">
    <citation type="submission" date="2020-07" db="EMBL/GenBank/DDBJ databases">
        <title>Sequencing the genomes of 1000 actinobacteria strains.</title>
        <authorList>
            <person name="Klenk H.-P."/>
        </authorList>
    </citation>
    <scope>NUCLEOTIDE SEQUENCE [LARGE SCALE GENOMIC DNA]</scope>
    <source>
        <strain evidence="13 14">DSM 19970</strain>
    </source>
</reference>
<evidence type="ECO:0000256" key="1">
    <source>
        <dbReference type="ARBA" id="ARBA00004651"/>
    </source>
</evidence>
<dbReference type="InterPro" id="IPR003439">
    <property type="entry name" value="ABC_transporter-like_ATP-bd"/>
</dbReference>
<dbReference type="Proteomes" id="UP000547973">
    <property type="component" value="Unassembled WGS sequence"/>
</dbReference>
<feature type="domain" description="ABC transporter" evidence="11">
    <location>
        <begin position="358"/>
        <end position="596"/>
    </location>
</feature>
<dbReference type="GO" id="GO:0005886">
    <property type="term" value="C:plasma membrane"/>
    <property type="evidence" value="ECO:0007669"/>
    <property type="project" value="UniProtKB-SubCell"/>
</dbReference>
<organism evidence="13 14">
    <name type="scientific">Demequina lutea</name>
    <dbReference type="NCBI Taxonomy" id="431489"/>
    <lineage>
        <taxon>Bacteria</taxon>
        <taxon>Bacillati</taxon>
        <taxon>Actinomycetota</taxon>
        <taxon>Actinomycetes</taxon>
        <taxon>Micrococcales</taxon>
        <taxon>Demequinaceae</taxon>
        <taxon>Demequina</taxon>
    </lineage>
</organism>
<dbReference type="Gene3D" id="3.40.50.300">
    <property type="entry name" value="P-loop containing nucleotide triphosphate hydrolases"/>
    <property type="match status" value="1"/>
</dbReference>
<dbReference type="PANTHER" id="PTHR43394:SF1">
    <property type="entry name" value="ATP-BINDING CASSETTE SUB-FAMILY B MEMBER 10, MITOCHONDRIAL"/>
    <property type="match status" value="1"/>
</dbReference>
<keyword evidence="2" id="KW-0813">Transport</keyword>
<feature type="domain" description="ABC transmembrane type-1" evidence="12">
    <location>
        <begin position="40"/>
        <end position="324"/>
    </location>
</feature>
<dbReference type="SUPFAM" id="SSF52540">
    <property type="entry name" value="P-loop containing nucleoside triphosphate hydrolases"/>
    <property type="match status" value="1"/>
</dbReference>
<feature type="transmembrane region" description="Helical" evidence="10">
    <location>
        <begin position="77"/>
        <end position="95"/>
    </location>
</feature>